<protein>
    <submittedName>
        <fullName evidence="1">E9imm peptide</fullName>
    </submittedName>
</protein>
<sequence length="81" mass="9509">MITHSGEPARTLDDVQRQRAHHLIRRLRHPELPDEAAAELLDELEKLLLYPRVSDLLFWHTPELTDDEVIDEALRYQPFVG</sequence>
<evidence type="ECO:0000313" key="1">
    <source>
        <dbReference type="EMBL" id="MFD1373408.1"/>
    </source>
</evidence>
<proteinExistence type="predicted"/>
<name>A0ABW4ATX4_9ACTN</name>
<keyword evidence="2" id="KW-1185">Reference proteome</keyword>
<dbReference type="EMBL" id="JBHTMK010000066">
    <property type="protein sequence ID" value="MFD1373408.1"/>
    <property type="molecule type" value="Genomic_DNA"/>
</dbReference>
<reference evidence="2" key="1">
    <citation type="journal article" date="2019" name="Int. J. Syst. Evol. Microbiol.">
        <title>The Global Catalogue of Microorganisms (GCM) 10K type strain sequencing project: providing services to taxonomists for standard genome sequencing and annotation.</title>
        <authorList>
            <consortium name="The Broad Institute Genomics Platform"/>
            <consortium name="The Broad Institute Genome Sequencing Center for Infectious Disease"/>
            <person name="Wu L."/>
            <person name="Ma J."/>
        </authorList>
    </citation>
    <scope>NUCLEOTIDE SEQUENCE [LARGE SCALE GENOMIC DNA]</scope>
    <source>
        <strain evidence="2">CCM 7526</strain>
    </source>
</reference>
<comment type="caution">
    <text evidence="1">The sequence shown here is derived from an EMBL/GenBank/DDBJ whole genome shotgun (WGS) entry which is preliminary data.</text>
</comment>
<dbReference type="RefSeq" id="WP_317795894.1">
    <property type="nucleotide sequence ID" value="NZ_AP028461.1"/>
</dbReference>
<gene>
    <name evidence="1" type="ORF">ACFQ5G_49455</name>
</gene>
<evidence type="ECO:0000313" key="2">
    <source>
        <dbReference type="Proteomes" id="UP001597183"/>
    </source>
</evidence>
<dbReference type="Proteomes" id="UP001597183">
    <property type="component" value="Unassembled WGS sequence"/>
</dbReference>
<accession>A0ABW4ATX4</accession>
<organism evidence="1 2">
    <name type="scientific">Actinoplanes sichuanensis</name>
    <dbReference type="NCBI Taxonomy" id="512349"/>
    <lineage>
        <taxon>Bacteria</taxon>
        <taxon>Bacillati</taxon>
        <taxon>Actinomycetota</taxon>
        <taxon>Actinomycetes</taxon>
        <taxon>Micromonosporales</taxon>
        <taxon>Micromonosporaceae</taxon>
        <taxon>Actinoplanes</taxon>
    </lineage>
</organism>